<keyword evidence="4" id="KW-0805">Transcription regulation</keyword>
<keyword evidence="6" id="KW-0539">Nucleus</keyword>
<evidence type="ECO:0000313" key="12">
    <source>
        <dbReference type="Proteomes" id="UP000799302"/>
    </source>
</evidence>
<feature type="region of interest" description="Disordered" evidence="9">
    <location>
        <begin position="324"/>
        <end position="385"/>
    </location>
</feature>
<evidence type="ECO:0000256" key="2">
    <source>
        <dbReference type="ARBA" id="ARBA00006178"/>
    </source>
</evidence>
<feature type="region of interest" description="Disordered" evidence="9">
    <location>
        <begin position="406"/>
        <end position="476"/>
    </location>
</feature>
<evidence type="ECO:0000313" key="11">
    <source>
        <dbReference type="EMBL" id="KAF2673570.1"/>
    </source>
</evidence>
<feature type="compositionally biased region" description="Basic and acidic residues" evidence="9">
    <location>
        <begin position="513"/>
        <end position="529"/>
    </location>
</feature>
<dbReference type="GO" id="GO:0006352">
    <property type="term" value="P:DNA-templated transcription initiation"/>
    <property type="evidence" value="ECO:0007669"/>
    <property type="project" value="InterPro"/>
</dbReference>
<keyword evidence="12" id="KW-1185">Reference proteome</keyword>
<dbReference type="GO" id="GO:0005669">
    <property type="term" value="C:transcription factor TFIID complex"/>
    <property type="evidence" value="ECO:0007669"/>
    <property type="project" value="InterPro"/>
</dbReference>
<evidence type="ECO:0000256" key="1">
    <source>
        <dbReference type="ARBA" id="ARBA00004123"/>
    </source>
</evidence>
<feature type="domain" description="Transcription initiation factor TFIID component TAF4 C-terminal" evidence="10">
    <location>
        <begin position="425"/>
        <end position="575"/>
    </location>
</feature>
<feature type="compositionally biased region" description="Polar residues" evidence="9">
    <location>
        <begin position="142"/>
        <end position="155"/>
    </location>
</feature>
<feature type="compositionally biased region" description="Low complexity" evidence="9">
    <location>
        <begin position="156"/>
        <end position="170"/>
    </location>
</feature>
<dbReference type="EMBL" id="MU004231">
    <property type="protein sequence ID" value="KAF2673570.1"/>
    <property type="molecule type" value="Genomic_DNA"/>
</dbReference>
<name>A0A6A6UP73_9PEZI</name>
<dbReference type="OrthoDB" id="21060at2759"/>
<reference evidence="11" key="1">
    <citation type="journal article" date="2020" name="Stud. Mycol.">
        <title>101 Dothideomycetes genomes: a test case for predicting lifestyles and emergence of pathogens.</title>
        <authorList>
            <person name="Haridas S."/>
            <person name="Albert R."/>
            <person name="Binder M."/>
            <person name="Bloem J."/>
            <person name="Labutti K."/>
            <person name="Salamov A."/>
            <person name="Andreopoulos B."/>
            <person name="Baker S."/>
            <person name="Barry K."/>
            <person name="Bills G."/>
            <person name="Bluhm B."/>
            <person name="Cannon C."/>
            <person name="Castanera R."/>
            <person name="Culley D."/>
            <person name="Daum C."/>
            <person name="Ezra D."/>
            <person name="Gonzalez J."/>
            <person name="Henrissat B."/>
            <person name="Kuo A."/>
            <person name="Liang C."/>
            <person name="Lipzen A."/>
            <person name="Lutzoni F."/>
            <person name="Magnuson J."/>
            <person name="Mondo S."/>
            <person name="Nolan M."/>
            <person name="Ohm R."/>
            <person name="Pangilinan J."/>
            <person name="Park H.-J."/>
            <person name="Ramirez L."/>
            <person name="Alfaro M."/>
            <person name="Sun H."/>
            <person name="Tritt A."/>
            <person name="Yoshinaga Y."/>
            <person name="Zwiers L.-H."/>
            <person name="Turgeon B."/>
            <person name="Goodwin S."/>
            <person name="Spatafora J."/>
            <person name="Crous P."/>
            <person name="Grigoriev I."/>
        </authorList>
    </citation>
    <scope>NUCLEOTIDE SEQUENCE</scope>
    <source>
        <strain evidence="11">CBS 115976</strain>
    </source>
</reference>
<feature type="region of interest" description="Disordered" evidence="9">
    <location>
        <begin position="142"/>
        <end position="177"/>
    </location>
</feature>
<keyword evidence="5" id="KW-0804">Transcription</keyword>
<feature type="compositionally biased region" description="Pro residues" evidence="9">
    <location>
        <begin position="370"/>
        <end position="380"/>
    </location>
</feature>
<evidence type="ECO:0000256" key="7">
    <source>
        <dbReference type="ARBA" id="ARBA00025346"/>
    </source>
</evidence>
<evidence type="ECO:0000256" key="5">
    <source>
        <dbReference type="ARBA" id="ARBA00023163"/>
    </source>
</evidence>
<dbReference type="Pfam" id="PF05236">
    <property type="entry name" value="TAF4"/>
    <property type="match status" value="1"/>
</dbReference>
<feature type="region of interest" description="Disordered" evidence="9">
    <location>
        <begin position="1"/>
        <end position="101"/>
    </location>
</feature>
<accession>A0A6A6UP73</accession>
<evidence type="ECO:0000256" key="8">
    <source>
        <dbReference type="ARBA" id="ARBA00031747"/>
    </source>
</evidence>
<sequence length="588" mass="63223">MTEHMNPPLPPSSMSNMAGQPPAKRPRLTTDFPGQTSTPIYGPPFPSPGLSSYSSNSLPPSPYQSFSPPQPIQPTPTSAYNPTMPRTPSGVMGPPERPKADRATNINELSDALFAAGVNIAEEERLAMEYGNNQFASFGTSFGHSQGSSHTITPESWSQSSTAAQFAQSSRPNGSLGDPDVTLSEFERQVQAEHYAAAKRQAELKAIPMNDAFLQINTVRNRIHNRTTESQVFLKQDGVTVADARSSHAHLVTGPPGSNGALVRAQVYTLNETSSMVDLFSLISLATQQRLRDVMEDAYATARARQYGSGGVVPPEWADIATGSTNAEKTTVRPQAISGTAWETAPDSAVSPMTVVPAKRPHDDSSRTRPPTPPPEPEVAPVPTIRYPPRLPIVLRELGTASLAQERKRVEARKKRQLQQAKKDQDSAMETDDATESPNPGTPNSASTPSVVEPKITKKEREKLNKDKQTEEVLRQQANQTAALALGGLGGGKKYSWLTPGARSGGGGTGAGQRDKLAKKALGIKKEKAAPPAPTEDPALASKKSYQSVGLLKETPGIQLRDILNVIEREAKESRVLLRGYSRLGNSH</sequence>
<evidence type="ECO:0000256" key="3">
    <source>
        <dbReference type="ARBA" id="ARBA00017306"/>
    </source>
</evidence>
<feature type="compositionally biased region" description="Polar residues" evidence="9">
    <location>
        <begin position="436"/>
        <end position="450"/>
    </location>
</feature>
<feature type="compositionally biased region" description="Basic and acidic residues" evidence="9">
    <location>
        <begin position="455"/>
        <end position="474"/>
    </location>
</feature>
<dbReference type="Proteomes" id="UP000799302">
    <property type="component" value="Unassembled WGS sequence"/>
</dbReference>
<dbReference type="InterPro" id="IPR007900">
    <property type="entry name" value="TAF4_C"/>
</dbReference>
<evidence type="ECO:0000256" key="6">
    <source>
        <dbReference type="ARBA" id="ARBA00023242"/>
    </source>
</evidence>
<evidence type="ECO:0000259" key="10">
    <source>
        <dbReference type="Pfam" id="PF05236"/>
    </source>
</evidence>
<organism evidence="11 12">
    <name type="scientific">Microthyrium microscopicum</name>
    <dbReference type="NCBI Taxonomy" id="703497"/>
    <lineage>
        <taxon>Eukaryota</taxon>
        <taxon>Fungi</taxon>
        <taxon>Dikarya</taxon>
        <taxon>Ascomycota</taxon>
        <taxon>Pezizomycotina</taxon>
        <taxon>Dothideomycetes</taxon>
        <taxon>Dothideomycetes incertae sedis</taxon>
        <taxon>Microthyriales</taxon>
        <taxon>Microthyriaceae</taxon>
        <taxon>Microthyrium</taxon>
    </lineage>
</organism>
<comment type="subcellular location">
    <subcellularLocation>
        <location evidence="1">Nucleus</location>
    </subcellularLocation>
</comment>
<gene>
    <name evidence="11" type="ORF">BT63DRAFT_421709</name>
</gene>
<comment type="function">
    <text evidence="7">Functions as a component of the DNA-binding general transcription factor complex TFIID. Binding of TFIID to a promoter (with or without TATA element) is the initial step in pre-initiation complex (PIC) formation. TFIID plays a key role in the regulation of gene expression by RNA polymerase II through different activities such as transcription activator interaction, core promoter recognition and selectivity, TFIIA and TFIIB interaction, chromatin modification (histone acetylation by TAF1), facilitation of DNA opening and initiation of transcription.</text>
</comment>
<dbReference type="AlphaFoldDB" id="A0A6A6UP73"/>
<proteinExistence type="inferred from homology"/>
<comment type="similarity">
    <text evidence="2">Belongs to the TAF4 family.</text>
</comment>
<feature type="compositionally biased region" description="Polar residues" evidence="9">
    <location>
        <begin position="324"/>
        <end position="333"/>
    </location>
</feature>
<evidence type="ECO:0000256" key="9">
    <source>
        <dbReference type="SAM" id="MobiDB-lite"/>
    </source>
</evidence>
<protein>
    <recommendedName>
        <fullName evidence="3">Transcription initiation factor TFIID subunit 4</fullName>
    </recommendedName>
    <alternativeName>
        <fullName evidence="8">TBP-associated factor 4</fullName>
    </alternativeName>
</protein>
<feature type="compositionally biased region" description="Low complexity" evidence="9">
    <location>
        <begin position="48"/>
        <end position="67"/>
    </location>
</feature>
<feature type="region of interest" description="Disordered" evidence="9">
    <location>
        <begin position="500"/>
        <end position="542"/>
    </location>
</feature>
<evidence type="ECO:0000256" key="4">
    <source>
        <dbReference type="ARBA" id="ARBA00023015"/>
    </source>
</evidence>